<feature type="domain" description="Beta-lactamase-related" evidence="7">
    <location>
        <begin position="19"/>
        <end position="358"/>
    </location>
</feature>
<keyword evidence="9" id="KW-1185">Reference proteome</keyword>
<evidence type="ECO:0000256" key="3">
    <source>
        <dbReference type="ARBA" id="ARBA00012865"/>
    </source>
</evidence>
<keyword evidence="5 6" id="KW-0046">Antibiotic resistance</keyword>
<sequence>MIASNILPAKADSFAEQTRDALQPVMKEYDIPGLVVGITRNGKHEFYAAGVASQADNRPATPDTLFELGSISKIFNVTLAALAEERGELSLNDTVAHHVCADACSIGNRLTLMDLATHHSGGLPLQVPDNITDVDGLVTWLKNWHPPEPGARSYSNISIGMLGYITGKAMNSNYKQVVQDLLFPMFGLQHTWIDVPESEMGQYAWGYDRKTNAPIRMTPGVLADEAYSVKSSARDMLKVLDVEMGQGTASEELRKAVRRTHEGQYKTSFFTQDMIWEQYTWPTELQKMTLGNGYDFIMKPQPEQKLNPPLSPQKNVFLNKTGSTNGFGGYIAILPGENIGIVVLANKNYPNESRVKAVYSLIESLNSRP</sequence>
<evidence type="ECO:0000256" key="6">
    <source>
        <dbReference type="RuleBase" id="RU361140"/>
    </source>
</evidence>
<comment type="similarity">
    <text evidence="2 6">Belongs to the class-C beta-lactamase family.</text>
</comment>
<evidence type="ECO:0000256" key="4">
    <source>
        <dbReference type="ARBA" id="ARBA00022801"/>
    </source>
</evidence>
<dbReference type="InterPro" id="IPR001586">
    <property type="entry name" value="Beta-lactam_class-C_AS"/>
</dbReference>
<name>A0A318QCL6_9PROT</name>
<keyword evidence="4 6" id="KW-0378">Hydrolase</keyword>
<reference evidence="8 9" key="1">
    <citation type="submission" date="2017-07" db="EMBL/GenBank/DDBJ databases">
        <title>A draft genome sequence of Komagataeibacter sucrofermentans LMG 18788.</title>
        <authorList>
            <person name="Skraban J."/>
            <person name="Cleenwerck I."/>
            <person name="Vandamme P."/>
            <person name="Trcek J."/>
        </authorList>
    </citation>
    <scope>NUCLEOTIDE SEQUENCE [LARGE SCALE GENOMIC DNA]</scope>
    <source>
        <strain evidence="8 9">LMG 18788</strain>
    </source>
</reference>
<evidence type="ECO:0000313" key="8">
    <source>
        <dbReference type="EMBL" id="PYD77356.1"/>
    </source>
</evidence>
<dbReference type="InterPro" id="IPR012338">
    <property type="entry name" value="Beta-lactam/transpept-like"/>
</dbReference>
<dbReference type="GO" id="GO:0008800">
    <property type="term" value="F:beta-lactamase activity"/>
    <property type="evidence" value="ECO:0007669"/>
    <property type="project" value="UniProtKB-UniRule"/>
</dbReference>
<evidence type="ECO:0000259" key="7">
    <source>
        <dbReference type="Pfam" id="PF00144"/>
    </source>
</evidence>
<dbReference type="PANTHER" id="PTHR46825">
    <property type="entry name" value="D-ALANYL-D-ALANINE-CARBOXYPEPTIDASE/ENDOPEPTIDASE AMPH"/>
    <property type="match status" value="1"/>
</dbReference>
<dbReference type="SUPFAM" id="SSF56601">
    <property type="entry name" value="beta-lactamase/transpeptidase-like"/>
    <property type="match status" value="1"/>
</dbReference>
<comment type="catalytic activity">
    <reaction evidence="1 6">
        <text>a beta-lactam + H2O = a substituted beta-amino acid</text>
        <dbReference type="Rhea" id="RHEA:20401"/>
        <dbReference type="ChEBI" id="CHEBI:15377"/>
        <dbReference type="ChEBI" id="CHEBI:35627"/>
        <dbReference type="ChEBI" id="CHEBI:140347"/>
        <dbReference type="EC" id="3.5.2.6"/>
    </reaction>
</comment>
<dbReference type="PANTHER" id="PTHR46825:SF8">
    <property type="entry name" value="BETA-LACTAMASE-RELATED"/>
    <property type="match status" value="1"/>
</dbReference>
<dbReference type="InterPro" id="IPR058136">
    <property type="entry name" value="AmpC"/>
</dbReference>
<dbReference type="NCBIfam" id="NF033085">
    <property type="entry name" value="bla_class_C"/>
    <property type="match status" value="1"/>
</dbReference>
<evidence type="ECO:0000256" key="2">
    <source>
        <dbReference type="ARBA" id="ARBA00007840"/>
    </source>
</evidence>
<evidence type="ECO:0000256" key="1">
    <source>
        <dbReference type="ARBA" id="ARBA00001526"/>
    </source>
</evidence>
<proteinExistence type="inferred from homology"/>
<dbReference type="PROSITE" id="PS00336">
    <property type="entry name" value="BETA_LACTAMASE_C"/>
    <property type="match status" value="1"/>
</dbReference>
<dbReference type="AlphaFoldDB" id="A0A318QCL6"/>
<dbReference type="Proteomes" id="UP000247814">
    <property type="component" value="Unassembled WGS sequence"/>
</dbReference>
<comment type="caution">
    <text evidence="8">The sequence shown here is derived from an EMBL/GenBank/DDBJ whole genome shotgun (WGS) entry which is preliminary data.</text>
</comment>
<dbReference type="InterPro" id="IPR050491">
    <property type="entry name" value="AmpC-like"/>
</dbReference>
<accession>A0A318QCL6</accession>
<gene>
    <name evidence="8" type="ORF">CFR77_15640</name>
</gene>
<evidence type="ECO:0000256" key="5">
    <source>
        <dbReference type="ARBA" id="ARBA00023251"/>
    </source>
</evidence>
<evidence type="ECO:0000313" key="9">
    <source>
        <dbReference type="Proteomes" id="UP000247814"/>
    </source>
</evidence>
<dbReference type="EMBL" id="NKUA01000068">
    <property type="protein sequence ID" value="PYD77356.1"/>
    <property type="molecule type" value="Genomic_DNA"/>
</dbReference>
<dbReference type="GO" id="GO:0046677">
    <property type="term" value="P:response to antibiotic"/>
    <property type="evidence" value="ECO:0007669"/>
    <property type="project" value="UniProtKB-UniRule"/>
</dbReference>
<dbReference type="GO" id="GO:0030288">
    <property type="term" value="C:outer membrane-bounded periplasmic space"/>
    <property type="evidence" value="ECO:0007669"/>
    <property type="project" value="InterPro"/>
</dbReference>
<organism evidence="8 9">
    <name type="scientific">Komagataeibacter sucrofermentans</name>
    <dbReference type="NCBI Taxonomy" id="1053551"/>
    <lineage>
        <taxon>Bacteria</taxon>
        <taxon>Pseudomonadati</taxon>
        <taxon>Pseudomonadota</taxon>
        <taxon>Alphaproteobacteria</taxon>
        <taxon>Acetobacterales</taxon>
        <taxon>Acetobacteraceae</taxon>
        <taxon>Komagataeibacter</taxon>
    </lineage>
</organism>
<dbReference type="InterPro" id="IPR001466">
    <property type="entry name" value="Beta-lactam-related"/>
</dbReference>
<dbReference type="EC" id="3.5.2.6" evidence="3 6"/>
<dbReference type="Gene3D" id="3.40.710.10">
    <property type="entry name" value="DD-peptidase/beta-lactamase superfamily"/>
    <property type="match status" value="1"/>
</dbReference>
<dbReference type="Pfam" id="PF00144">
    <property type="entry name" value="Beta-lactamase"/>
    <property type="match status" value="1"/>
</dbReference>
<protein>
    <recommendedName>
        <fullName evidence="3 6">Beta-lactamase</fullName>
        <ecNumber evidence="3 6">3.5.2.6</ecNumber>
    </recommendedName>
</protein>
<dbReference type="GO" id="GO:0017001">
    <property type="term" value="P:antibiotic catabolic process"/>
    <property type="evidence" value="ECO:0007669"/>
    <property type="project" value="InterPro"/>
</dbReference>